<dbReference type="KEGG" id="fpn:ABE65_018230"/>
<reference evidence="1 2" key="1">
    <citation type="submission" date="2016-04" db="EMBL/GenBank/DDBJ databases">
        <title>Complete genome sequence of Fictibacillus phosphorivorans G25-29, a strain toxic to nematodes.</title>
        <authorList>
            <person name="Zheng Z."/>
        </authorList>
    </citation>
    <scope>NUCLEOTIDE SEQUENCE [LARGE SCALE GENOMIC DNA]</scope>
    <source>
        <strain evidence="1 2">G25-29</strain>
    </source>
</reference>
<dbReference type="InterPro" id="IPR030910">
    <property type="entry name" value="SLAP_dom"/>
</dbReference>
<evidence type="ECO:0000313" key="1">
    <source>
        <dbReference type="EMBL" id="ANC78628.1"/>
    </source>
</evidence>
<dbReference type="InterPro" id="IPR030911">
    <property type="entry name" value="Sec_acc_SLAP"/>
</dbReference>
<protein>
    <recommendedName>
        <fullName evidence="3">Accessory Sec system S-layer assembly protein</fullName>
    </recommendedName>
</protein>
<dbReference type="NCBIfam" id="TIGR04399">
    <property type="entry name" value="acc_Sec_SLAP"/>
    <property type="match status" value="1"/>
</dbReference>
<evidence type="ECO:0008006" key="3">
    <source>
        <dbReference type="Google" id="ProtNLM"/>
    </source>
</evidence>
<proteinExistence type="predicted"/>
<accession>A0A160IQ95</accession>
<dbReference type="STRING" id="1221500.ABE65_018230"/>
<sequence>MWSLLKRKKEADSSSKEINNPLHEAVIEERAGKTELFVHPAVVVSPQEKYVFQYYHQLLPDLQPNQISINGYDLIVFNESAIIEGFIRNTLPSKIRFEEVILLVMDSSDQILARKVFDFNMLGELPPSSSIPWKFLFEPEDFQVPLSEWNLSDWKLAFELQKQRPTSETLELEAAWEERLSADEKENLKKLISSLTPLKNEEVNLFGLKAEKAMENSIAVTLLVRNGTSKKIELSQLPLQLTSADGICLASGVFQLEAFSVNPFCSKPWTFIFPESLVQHMPEDFSGWKVLVPSSN</sequence>
<dbReference type="AlphaFoldDB" id="A0A160IQ95"/>
<name>A0A160IQ95_9BACL</name>
<keyword evidence="2" id="KW-1185">Reference proteome</keyword>
<organism evidence="1 2">
    <name type="scientific">Fictibacillus phosphorivorans</name>
    <dbReference type="NCBI Taxonomy" id="1221500"/>
    <lineage>
        <taxon>Bacteria</taxon>
        <taxon>Bacillati</taxon>
        <taxon>Bacillota</taxon>
        <taxon>Bacilli</taxon>
        <taxon>Bacillales</taxon>
        <taxon>Fictibacillaceae</taxon>
        <taxon>Fictibacillus</taxon>
    </lineage>
</organism>
<dbReference type="RefSeq" id="WP_066398092.1">
    <property type="nucleotide sequence ID" value="NZ_CP015378.1"/>
</dbReference>
<dbReference type="Proteomes" id="UP000076623">
    <property type="component" value="Chromosome"/>
</dbReference>
<evidence type="ECO:0000313" key="2">
    <source>
        <dbReference type="Proteomes" id="UP000076623"/>
    </source>
</evidence>
<dbReference type="NCBIfam" id="TIGR04398">
    <property type="entry name" value="SLAP_DUP"/>
    <property type="match status" value="2"/>
</dbReference>
<dbReference type="EMBL" id="CP015378">
    <property type="protein sequence ID" value="ANC78628.1"/>
    <property type="molecule type" value="Genomic_DNA"/>
</dbReference>
<gene>
    <name evidence="1" type="ORF">ABE65_018230</name>
</gene>